<evidence type="ECO:0000313" key="2">
    <source>
        <dbReference type="EMBL" id="QSQ10581.1"/>
    </source>
</evidence>
<accession>A0A8A0RQD3</accession>
<dbReference type="InterPro" id="IPR050696">
    <property type="entry name" value="FtsA/MreB"/>
</dbReference>
<sequence length="499" mass="55441">MKKELVGLDIGSWSVKAAVMAGTENGPYLKYAETKKIPESGFSPSWLKSFLIDFARRHGLKRPVFCLTLPPDTQKFIIKFFTMPKLAEKELAKSIKYELESRLLQPFENTVYRWAAAEEQMKNLNIISATAEKDYLRSITVKGIRIAAVEPQPVSILRLIKGSAAVIDFGHTGTRIMIYRDGRFSHMHVSKIGGRNFTEALAEVCNDPETLKHEKGAVVKNPDIEPDEETKKLSEILNPVADELAREIKQAVRACEAREGTALETVYYTGGASKLRYLPERIGAELEQDIFPVPVGFLDETGLEFSPGIEYAPACGACLYRKSGYLSELNFRSSLRSGLEPDFRNLCIFILSFGLALQGGLYALNRQAESKAAELRSELAAVNARISDIRNRIRNSESAVIYYSETERLLAAVKESEKGTFGTRLRHIAGLTPKGVTLTEITDPGGSEVELKGKARDYSRIGCFAIALEKLGRAELEHIGADLDFVIKLTREGRGILPR</sequence>
<name>A0A8A0RQD3_9FIRM</name>
<dbReference type="EMBL" id="CP059066">
    <property type="protein sequence ID" value="QSQ10581.1"/>
    <property type="molecule type" value="Genomic_DNA"/>
</dbReference>
<keyword evidence="2" id="KW-0132">Cell division</keyword>
<dbReference type="KEGG" id="kme:H0A61_02991"/>
<dbReference type="InterPro" id="IPR043129">
    <property type="entry name" value="ATPase_NBD"/>
</dbReference>
<organism evidence="2 3">
    <name type="scientific">Koleobacter methoxysyntrophicus</name>
    <dbReference type="NCBI Taxonomy" id="2751313"/>
    <lineage>
        <taxon>Bacteria</taxon>
        <taxon>Bacillati</taxon>
        <taxon>Bacillota</taxon>
        <taxon>Clostridia</taxon>
        <taxon>Koleobacterales</taxon>
        <taxon>Koleobacteraceae</taxon>
        <taxon>Koleobacter</taxon>
    </lineage>
</organism>
<keyword evidence="3" id="KW-1185">Reference proteome</keyword>
<dbReference type="InterPro" id="IPR005883">
    <property type="entry name" value="PilM"/>
</dbReference>
<dbReference type="PANTHER" id="PTHR32432">
    <property type="entry name" value="CELL DIVISION PROTEIN FTSA-RELATED"/>
    <property type="match status" value="1"/>
</dbReference>
<proteinExistence type="predicted"/>
<dbReference type="SUPFAM" id="SSF53067">
    <property type="entry name" value="Actin-like ATPase domain"/>
    <property type="match status" value="1"/>
</dbReference>
<feature type="coiled-coil region" evidence="1">
    <location>
        <begin position="365"/>
        <end position="399"/>
    </location>
</feature>
<dbReference type="PANTHER" id="PTHR32432:SF3">
    <property type="entry name" value="ETHANOLAMINE UTILIZATION PROTEIN EUTJ"/>
    <property type="match status" value="1"/>
</dbReference>
<keyword evidence="1" id="KW-0175">Coiled coil</keyword>
<dbReference type="CDD" id="cd24049">
    <property type="entry name" value="ASKHA_NBD_PilM"/>
    <property type="match status" value="1"/>
</dbReference>
<dbReference type="GO" id="GO:0051301">
    <property type="term" value="P:cell division"/>
    <property type="evidence" value="ECO:0007669"/>
    <property type="project" value="UniProtKB-KW"/>
</dbReference>
<gene>
    <name evidence="2" type="primary">ftsA_4</name>
    <name evidence="2" type="ORF">H0A61_02991</name>
</gene>
<dbReference type="Proteomes" id="UP000662904">
    <property type="component" value="Chromosome"/>
</dbReference>
<dbReference type="Gene3D" id="3.30.420.40">
    <property type="match status" value="2"/>
</dbReference>
<dbReference type="RefSeq" id="WP_206707888.1">
    <property type="nucleotide sequence ID" value="NZ_CP059066.1"/>
</dbReference>
<dbReference type="AlphaFoldDB" id="A0A8A0RQD3"/>
<reference evidence="2" key="1">
    <citation type="submission" date="2020-07" db="EMBL/GenBank/DDBJ databases">
        <title>Koleobacter methoxysyntrophicus gen. nov., sp. nov., a novel anaerobic bacterium isolated from deep subsurface oil field and proposal of Koleobacterales ord. nov. in the phylum Firmicutes.</title>
        <authorList>
            <person name="Sakamoto S."/>
            <person name="Tamaki H."/>
        </authorList>
    </citation>
    <scope>NUCLEOTIDE SEQUENCE</scope>
    <source>
        <strain evidence="2">NRmbB1</strain>
    </source>
</reference>
<protein>
    <submittedName>
        <fullName evidence="2">Cell division protein FtsA</fullName>
    </submittedName>
</protein>
<dbReference type="Gene3D" id="3.30.1490.300">
    <property type="match status" value="1"/>
</dbReference>
<keyword evidence="2" id="KW-0131">Cell cycle</keyword>
<evidence type="ECO:0000256" key="1">
    <source>
        <dbReference type="SAM" id="Coils"/>
    </source>
</evidence>
<evidence type="ECO:0000313" key="3">
    <source>
        <dbReference type="Proteomes" id="UP000662904"/>
    </source>
</evidence>
<dbReference type="Pfam" id="PF11104">
    <property type="entry name" value="PilM_2"/>
    <property type="match status" value="1"/>
</dbReference>